<feature type="signal peptide" evidence="7">
    <location>
        <begin position="1"/>
        <end position="34"/>
    </location>
</feature>
<name>A0A4Q7YT84_9BACT</name>
<evidence type="ECO:0000256" key="3">
    <source>
        <dbReference type="ARBA" id="ARBA00022452"/>
    </source>
</evidence>
<dbReference type="Gene3D" id="2.60.40.1120">
    <property type="entry name" value="Carboxypeptidase-like, regulatory domain"/>
    <property type="match status" value="1"/>
</dbReference>
<dbReference type="SUPFAM" id="SSF56935">
    <property type="entry name" value="Porins"/>
    <property type="match status" value="1"/>
</dbReference>
<dbReference type="Proteomes" id="UP000292958">
    <property type="component" value="Unassembled WGS sequence"/>
</dbReference>
<feature type="chain" id="PRO_5020408855" evidence="7">
    <location>
        <begin position="35"/>
        <end position="1170"/>
    </location>
</feature>
<keyword evidence="6" id="KW-0998">Cell outer membrane</keyword>
<evidence type="ECO:0000256" key="4">
    <source>
        <dbReference type="ARBA" id="ARBA00022692"/>
    </source>
</evidence>
<keyword evidence="9" id="KW-0675">Receptor</keyword>
<comment type="caution">
    <text evidence="9">The sequence shown here is derived from an EMBL/GenBank/DDBJ whole genome shotgun (WGS) entry which is preliminary data.</text>
</comment>
<keyword evidence="10" id="KW-1185">Reference proteome</keyword>
<evidence type="ECO:0000256" key="5">
    <source>
        <dbReference type="ARBA" id="ARBA00023136"/>
    </source>
</evidence>
<dbReference type="Pfam" id="PF13620">
    <property type="entry name" value="CarboxypepD_reg"/>
    <property type="match status" value="1"/>
</dbReference>
<keyword evidence="7" id="KW-0732">Signal</keyword>
<dbReference type="AlphaFoldDB" id="A0A4Q7YT84"/>
<evidence type="ECO:0000259" key="8">
    <source>
        <dbReference type="Pfam" id="PF25183"/>
    </source>
</evidence>
<dbReference type="EMBL" id="SHKW01000001">
    <property type="protein sequence ID" value="RZU40139.1"/>
    <property type="molecule type" value="Genomic_DNA"/>
</dbReference>
<dbReference type="GO" id="GO:0044718">
    <property type="term" value="P:siderophore transmembrane transport"/>
    <property type="evidence" value="ECO:0007669"/>
    <property type="project" value="TreeGrafter"/>
</dbReference>
<gene>
    <name evidence="9" type="ORF">BDD14_1572</name>
</gene>
<dbReference type="PANTHER" id="PTHR30069">
    <property type="entry name" value="TONB-DEPENDENT OUTER MEMBRANE RECEPTOR"/>
    <property type="match status" value="1"/>
</dbReference>
<dbReference type="InterPro" id="IPR057601">
    <property type="entry name" value="Oar-like_b-barrel"/>
</dbReference>
<comment type="subcellular location">
    <subcellularLocation>
        <location evidence="1">Cell outer membrane</location>
        <topology evidence="1">Multi-pass membrane protein</topology>
    </subcellularLocation>
</comment>
<dbReference type="GO" id="GO:0009279">
    <property type="term" value="C:cell outer membrane"/>
    <property type="evidence" value="ECO:0007669"/>
    <property type="project" value="UniProtKB-SubCell"/>
</dbReference>
<dbReference type="InterPro" id="IPR013784">
    <property type="entry name" value="Carb-bd-like_fold"/>
</dbReference>
<keyword evidence="3" id="KW-1134">Transmembrane beta strand</keyword>
<dbReference type="SUPFAM" id="SSF49452">
    <property type="entry name" value="Starch-binding domain-like"/>
    <property type="match status" value="1"/>
</dbReference>
<dbReference type="Gene3D" id="2.40.170.20">
    <property type="entry name" value="TonB-dependent receptor, beta-barrel domain"/>
    <property type="match status" value="1"/>
</dbReference>
<dbReference type="InterPro" id="IPR039426">
    <property type="entry name" value="TonB-dep_rcpt-like"/>
</dbReference>
<protein>
    <submittedName>
        <fullName evidence="9">TonB-dependent receptor-like protein</fullName>
    </submittedName>
</protein>
<dbReference type="PANTHER" id="PTHR30069:SF46">
    <property type="entry name" value="OAR PROTEIN"/>
    <property type="match status" value="1"/>
</dbReference>
<keyword evidence="4" id="KW-0812">Transmembrane</keyword>
<evidence type="ECO:0000256" key="1">
    <source>
        <dbReference type="ARBA" id="ARBA00004571"/>
    </source>
</evidence>
<dbReference type="InterPro" id="IPR036942">
    <property type="entry name" value="Beta-barrel_TonB_sf"/>
</dbReference>
<dbReference type="Pfam" id="PF25183">
    <property type="entry name" value="OMP_b-brl_4"/>
    <property type="match status" value="1"/>
</dbReference>
<sequence>MRFSKFKVSFRLVRRVLVSVSFLFCVALTVPLSAATGGSISGTVTDPSGAVVRGAALKLVNTAQRTSYQAVTSAQGLYSFPNLPVGHYDLTISADGFSLQRKVNLNVDTDSVVRVDTVLTIGYISDTVNVTSETGVQVETAATHLGEVVSGDQMTALPLNGRSYTDLLSIQPGVSPVSTLLPNAVIMAGVTGGISPSGDENPGNVSINGQRESSNGFMVNGVDVQEHMNGGTSIVPDLDSIEQFRVLTNNFDPEYGNYNGGMVTVVTKSGSGRFHGKAFEFFRNTALDARGYFDPTRPEFKQNQFGVALGGPVGGLLKRANLFFFSDYQGTRKTQGVSTGNISVPTLAERSGNFADELTGKVSGPYLASLLSQKLGYTVSSGEAYSSVFPSGVIPKAAWSASGQSLLEYIPKPNVNVTQFSSSAFAQTNRDDKGSFRLDADTRLGRISGYYFVDDYTLDNPYPGAQGGASIPGFDALTIGRAQLFSLSDTKVVGANTVNEFDAGYLRYANVVGQPKGGLGVSLASQGFATGAGTSGIFVQAPQFEGVENITFPTFVMGVPITNETQVNNTFYVSDGFSRVLGSHTLKVGVQFHEDQVNEHPNATFNGTFNINGTETGSAYADLLLGTPSNFTQSSGQPFYLRNHYLGFFGQDSWRISSSLTLNAGLRWDIIEPWSEKNHQLQTYIPGRQSVLYPGAPPGFVVAGDPGVPQTLAPTSFKNFAPRIGLAYAPHLENGFGRLLFGESGKSSIRASYGIFYTAFPGLAAGIMYAVPPFGYNYLSPAPPLLGTPFITAATGFDNGQRFPFPFPPNNVSTSNPDNNVDWSNFTPIAADPFFYYRNRVPYINNYMLSIQREITRNIVFTASYVGNQGHHLLTLVSANAGDPTLCLSLSGCGPFGEDGTYTNASGQTIQGTRIGQGPAYGNNTADKSIANSNYNALQTILKYQHAGSSFLLSYTYSKSIDQGSNLGEQLDPIDPRHSRAISAYDMKHDFVATYSVALPFERLLHHTNRWTSDWSLSGTTRFASGLPVTLSDNSDNSLLGTLGNGANNFLIDTPRYIPGDLQINKNGRNGKPAFNTASFPDEILGQLGNAKRRIFYGPGIDNYDASLQKSIRIHDSKSLDLRFEGFNVFNHAQFFGPAAVDGQKQDPAFGTIVSAAAPRLVQLAAKFAF</sequence>
<reference evidence="9 10" key="1">
    <citation type="submission" date="2019-02" db="EMBL/GenBank/DDBJ databases">
        <title>Genomic Encyclopedia of Archaeal and Bacterial Type Strains, Phase II (KMG-II): from individual species to whole genera.</title>
        <authorList>
            <person name="Goeker M."/>
        </authorList>
    </citation>
    <scope>NUCLEOTIDE SEQUENCE [LARGE SCALE GENOMIC DNA]</scope>
    <source>
        <strain evidence="9 10">DSM 18101</strain>
    </source>
</reference>
<evidence type="ECO:0000313" key="10">
    <source>
        <dbReference type="Proteomes" id="UP000292958"/>
    </source>
</evidence>
<evidence type="ECO:0000313" key="9">
    <source>
        <dbReference type="EMBL" id="RZU40139.1"/>
    </source>
</evidence>
<accession>A0A4Q7YT84</accession>
<proteinExistence type="predicted"/>
<keyword evidence="5" id="KW-0472">Membrane</keyword>
<feature type="domain" description="TonB-dependent transporter Oar-like beta-barrel" evidence="8">
    <location>
        <begin position="266"/>
        <end position="1163"/>
    </location>
</feature>
<evidence type="ECO:0000256" key="6">
    <source>
        <dbReference type="ARBA" id="ARBA00023237"/>
    </source>
</evidence>
<evidence type="ECO:0000256" key="2">
    <source>
        <dbReference type="ARBA" id="ARBA00022448"/>
    </source>
</evidence>
<keyword evidence="2" id="KW-0813">Transport</keyword>
<evidence type="ECO:0000256" key="7">
    <source>
        <dbReference type="SAM" id="SignalP"/>
    </source>
</evidence>
<dbReference type="RefSeq" id="WP_242617806.1">
    <property type="nucleotide sequence ID" value="NZ_SHKW01000001.1"/>
</dbReference>
<organism evidence="9 10">
    <name type="scientific">Edaphobacter modestus</name>
    <dbReference type="NCBI Taxonomy" id="388466"/>
    <lineage>
        <taxon>Bacteria</taxon>
        <taxon>Pseudomonadati</taxon>
        <taxon>Acidobacteriota</taxon>
        <taxon>Terriglobia</taxon>
        <taxon>Terriglobales</taxon>
        <taxon>Acidobacteriaceae</taxon>
        <taxon>Edaphobacter</taxon>
    </lineage>
</organism>
<dbReference type="GO" id="GO:0015344">
    <property type="term" value="F:siderophore uptake transmembrane transporter activity"/>
    <property type="evidence" value="ECO:0007669"/>
    <property type="project" value="TreeGrafter"/>
</dbReference>
<dbReference type="GO" id="GO:0030246">
    <property type="term" value="F:carbohydrate binding"/>
    <property type="evidence" value="ECO:0007669"/>
    <property type="project" value="InterPro"/>
</dbReference>